<accession>A0A6A6WZR7</accession>
<name>A0A6A6WZR7_9PLEO</name>
<dbReference type="Proteomes" id="UP000799757">
    <property type="component" value="Unassembled WGS sequence"/>
</dbReference>
<sequence length="51" mass="6087">MRKALCLSRTGTFIVDWAFGGWYPEYWEYTTAHYGLMNIPDWYSEFGRAMP</sequence>
<gene>
    <name evidence="1" type="ORF">K505DRAFT_328268</name>
</gene>
<organism evidence="1 2">
    <name type="scientific">Melanomma pulvis-pyrius CBS 109.77</name>
    <dbReference type="NCBI Taxonomy" id="1314802"/>
    <lineage>
        <taxon>Eukaryota</taxon>
        <taxon>Fungi</taxon>
        <taxon>Dikarya</taxon>
        <taxon>Ascomycota</taxon>
        <taxon>Pezizomycotina</taxon>
        <taxon>Dothideomycetes</taxon>
        <taxon>Pleosporomycetidae</taxon>
        <taxon>Pleosporales</taxon>
        <taxon>Melanommataceae</taxon>
        <taxon>Melanomma</taxon>
    </lineage>
</organism>
<dbReference type="EMBL" id="MU002140">
    <property type="protein sequence ID" value="KAF2789411.1"/>
    <property type="molecule type" value="Genomic_DNA"/>
</dbReference>
<evidence type="ECO:0000313" key="2">
    <source>
        <dbReference type="Proteomes" id="UP000799757"/>
    </source>
</evidence>
<dbReference type="AlphaFoldDB" id="A0A6A6WZR7"/>
<proteinExistence type="predicted"/>
<keyword evidence="2" id="KW-1185">Reference proteome</keyword>
<reference evidence="1" key="1">
    <citation type="journal article" date="2020" name="Stud. Mycol.">
        <title>101 Dothideomycetes genomes: a test case for predicting lifestyles and emergence of pathogens.</title>
        <authorList>
            <person name="Haridas S."/>
            <person name="Albert R."/>
            <person name="Binder M."/>
            <person name="Bloem J."/>
            <person name="Labutti K."/>
            <person name="Salamov A."/>
            <person name="Andreopoulos B."/>
            <person name="Baker S."/>
            <person name="Barry K."/>
            <person name="Bills G."/>
            <person name="Bluhm B."/>
            <person name="Cannon C."/>
            <person name="Castanera R."/>
            <person name="Culley D."/>
            <person name="Daum C."/>
            <person name="Ezra D."/>
            <person name="Gonzalez J."/>
            <person name="Henrissat B."/>
            <person name="Kuo A."/>
            <person name="Liang C."/>
            <person name="Lipzen A."/>
            <person name="Lutzoni F."/>
            <person name="Magnuson J."/>
            <person name="Mondo S."/>
            <person name="Nolan M."/>
            <person name="Ohm R."/>
            <person name="Pangilinan J."/>
            <person name="Park H.-J."/>
            <person name="Ramirez L."/>
            <person name="Alfaro M."/>
            <person name="Sun H."/>
            <person name="Tritt A."/>
            <person name="Yoshinaga Y."/>
            <person name="Zwiers L.-H."/>
            <person name="Turgeon B."/>
            <person name="Goodwin S."/>
            <person name="Spatafora J."/>
            <person name="Crous P."/>
            <person name="Grigoriev I."/>
        </authorList>
    </citation>
    <scope>NUCLEOTIDE SEQUENCE</scope>
    <source>
        <strain evidence="1">CBS 109.77</strain>
    </source>
</reference>
<protein>
    <submittedName>
        <fullName evidence="1">Uncharacterized protein</fullName>
    </submittedName>
</protein>
<dbReference type="OrthoDB" id="2906425at2759"/>
<evidence type="ECO:0000313" key="1">
    <source>
        <dbReference type="EMBL" id="KAF2789411.1"/>
    </source>
</evidence>